<protein>
    <submittedName>
        <fullName evidence="1">Uncharacterized protein</fullName>
    </submittedName>
</protein>
<keyword evidence="2" id="KW-1185">Reference proteome</keyword>
<organism evidence="1 2">
    <name type="scientific">Austropuccinia psidii MF-1</name>
    <dbReference type="NCBI Taxonomy" id="1389203"/>
    <lineage>
        <taxon>Eukaryota</taxon>
        <taxon>Fungi</taxon>
        <taxon>Dikarya</taxon>
        <taxon>Basidiomycota</taxon>
        <taxon>Pucciniomycotina</taxon>
        <taxon>Pucciniomycetes</taxon>
        <taxon>Pucciniales</taxon>
        <taxon>Sphaerophragmiaceae</taxon>
        <taxon>Austropuccinia</taxon>
    </lineage>
</organism>
<name>A0A9Q3KLE2_9BASI</name>
<gene>
    <name evidence="1" type="ORF">O181_121966</name>
</gene>
<comment type="caution">
    <text evidence="1">The sequence shown here is derived from an EMBL/GenBank/DDBJ whole genome shotgun (WGS) entry which is preliminary data.</text>
</comment>
<evidence type="ECO:0000313" key="1">
    <source>
        <dbReference type="EMBL" id="MBW0582251.1"/>
    </source>
</evidence>
<sequence length="107" mass="12274">MKTDVGYARPIQWKQEGDQGQGEVVEREIVSQSHGGKYSGSSFYFISFHRTYPYLPQSQSYTQEQVCDSLHQALSPYRSVVRNNSLSPANLSVSPHPKLYYRKKKTL</sequence>
<proteinExistence type="predicted"/>
<dbReference type="Proteomes" id="UP000765509">
    <property type="component" value="Unassembled WGS sequence"/>
</dbReference>
<reference evidence="1" key="1">
    <citation type="submission" date="2021-03" db="EMBL/GenBank/DDBJ databases">
        <title>Draft genome sequence of rust myrtle Austropuccinia psidii MF-1, a brazilian biotype.</title>
        <authorList>
            <person name="Quecine M.C."/>
            <person name="Pachon D.M.R."/>
            <person name="Bonatelli M.L."/>
            <person name="Correr F.H."/>
            <person name="Franceschini L.M."/>
            <person name="Leite T.F."/>
            <person name="Margarido G.R.A."/>
            <person name="Almeida C.A."/>
            <person name="Ferrarezi J.A."/>
            <person name="Labate C.A."/>
        </authorList>
    </citation>
    <scope>NUCLEOTIDE SEQUENCE</scope>
    <source>
        <strain evidence="1">MF-1</strain>
    </source>
</reference>
<dbReference type="AlphaFoldDB" id="A0A9Q3KLE2"/>
<dbReference type="EMBL" id="AVOT02112032">
    <property type="protein sequence ID" value="MBW0582251.1"/>
    <property type="molecule type" value="Genomic_DNA"/>
</dbReference>
<evidence type="ECO:0000313" key="2">
    <source>
        <dbReference type="Proteomes" id="UP000765509"/>
    </source>
</evidence>
<accession>A0A9Q3KLE2</accession>